<accession>A0A7V3ZUC5</accession>
<dbReference type="InterPro" id="IPR050103">
    <property type="entry name" value="Class-III_PLP-dep_AT"/>
</dbReference>
<dbReference type="PANTHER" id="PTHR11986:SF58">
    <property type="entry name" value="LEUCINE_METHIONINE RACEMASE"/>
    <property type="match status" value="1"/>
</dbReference>
<dbReference type="InterPro" id="IPR049704">
    <property type="entry name" value="Aminotrans_3_PPA_site"/>
</dbReference>
<dbReference type="PROSITE" id="PS00600">
    <property type="entry name" value="AA_TRANSFER_CLASS_3"/>
    <property type="match status" value="1"/>
</dbReference>
<dbReference type="AlphaFoldDB" id="A0A7V3ZUC5"/>
<dbReference type="PANTHER" id="PTHR11986">
    <property type="entry name" value="AMINOTRANSFERASE CLASS III"/>
    <property type="match status" value="1"/>
</dbReference>
<dbReference type="Pfam" id="PF00202">
    <property type="entry name" value="Aminotran_3"/>
    <property type="match status" value="1"/>
</dbReference>
<dbReference type="EMBL" id="DTDR01000048">
    <property type="protein sequence ID" value="HGK63263.1"/>
    <property type="molecule type" value="Genomic_DNA"/>
</dbReference>
<evidence type="ECO:0000256" key="5">
    <source>
        <dbReference type="ARBA" id="ARBA00022898"/>
    </source>
</evidence>
<dbReference type="PIRSF" id="PIRSF000521">
    <property type="entry name" value="Transaminase_4ab_Lys_Orn"/>
    <property type="match status" value="1"/>
</dbReference>
<comment type="caution">
    <text evidence="7">The sequence shown here is derived from an EMBL/GenBank/DDBJ whole genome shotgun (WGS) entry which is preliminary data.</text>
</comment>
<evidence type="ECO:0000256" key="4">
    <source>
        <dbReference type="ARBA" id="ARBA00022679"/>
    </source>
</evidence>
<name>A0A7V3ZUC5_UNCW3</name>
<dbReference type="InterPro" id="IPR015421">
    <property type="entry name" value="PyrdxlP-dep_Trfase_major"/>
</dbReference>
<dbReference type="FunFam" id="3.40.640.10:FF:000013">
    <property type="entry name" value="4-aminobutyrate aminotransferase"/>
    <property type="match status" value="1"/>
</dbReference>
<dbReference type="GO" id="GO:0042802">
    <property type="term" value="F:identical protein binding"/>
    <property type="evidence" value="ECO:0007669"/>
    <property type="project" value="TreeGrafter"/>
</dbReference>
<dbReference type="InterPro" id="IPR015424">
    <property type="entry name" value="PyrdxlP-dep_Trfase"/>
</dbReference>
<reference evidence="7" key="1">
    <citation type="journal article" date="2020" name="mSystems">
        <title>Genome- and Community-Level Interaction Insights into Carbon Utilization and Element Cycling Functions of Hydrothermarchaeota in Hydrothermal Sediment.</title>
        <authorList>
            <person name="Zhou Z."/>
            <person name="Liu Y."/>
            <person name="Xu W."/>
            <person name="Pan J."/>
            <person name="Luo Z.H."/>
            <person name="Li M."/>
        </authorList>
    </citation>
    <scope>NUCLEOTIDE SEQUENCE [LARGE SCALE GENOMIC DNA]</scope>
    <source>
        <strain evidence="7">SpSt-697</strain>
    </source>
</reference>
<sequence>MRPKINTKLPGPKALKYLRKDKKFISPSYTRYYPAVIEKGEGVWVWDVDGNKFLDFNAGIAVCATGHCHPKVVEAIKKQVEKLLHYSGTDFYYPYQTILAEKLVEITPGGMNKKVFFCNSGAEAIEGSIKLARYYTKRPYLISFLGSFHGRTMGALSLTGSKFVQKKGFAPLLPGVFHIPYPYCYRCTFHLEYPSCNFYCVKYIEEEVFKKVLPPEEVAAIFVEPIQGEGGYIIPPEGYFQELKKLCEKYEILFVDDEIQTGMGRTGKMFALEHWGVFADIYCVAKGLASGLPIGAFIARSSIMNWKPGSHASTFGGNPVACAAAMATIELLEDGLIENAEKIGNFIMKHLEKWQEEYDFIGDVRGKGLMIGIELVEDKISKKPVSEKVQAVIYKAFEKGLLILPCGVSTIRLAPPLIITEEEACVGLEILEESLKEVFRK</sequence>
<protein>
    <submittedName>
        <fullName evidence="7">Acetyl ornithine aminotransferase family protein</fullName>
    </submittedName>
</protein>
<proteinExistence type="inferred from homology"/>
<dbReference type="GO" id="GO:0030170">
    <property type="term" value="F:pyridoxal phosphate binding"/>
    <property type="evidence" value="ECO:0007669"/>
    <property type="project" value="InterPro"/>
</dbReference>
<dbReference type="NCBIfam" id="NF004426">
    <property type="entry name" value="PRK05769.1"/>
    <property type="match status" value="1"/>
</dbReference>
<gene>
    <name evidence="7" type="ORF">ENU74_01505</name>
</gene>
<dbReference type="InterPro" id="IPR015422">
    <property type="entry name" value="PyrdxlP-dep_Trfase_small"/>
</dbReference>
<dbReference type="CDD" id="cd00610">
    <property type="entry name" value="OAT_like"/>
    <property type="match status" value="1"/>
</dbReference>
<comment type="similarity">
    <text evidence="2 6">Belongs to the class-III pyridoxal-phosphate-dependent aminotransferase family.</text>
</comment>
<dbReference type="Gene3D" id="3.90.1150.10">
    <property type="entry name" value="Aspartate Aminotransferase, domain 1"/>
    <property type="match status" value="1"/>
</dbReference>
<organism evidence="7">
    <name type="scientific">candidate division WOR-3 bacterium</name>
    <dbReference type="NCBI Taxonomy" id="2052148"/>
    <lineage>
        <taxon>Bacteria</taxon>
        <taxon>Bacteria division WOR-3</taxon>
    </lineage>
</organism>
<evidence type="ECO:0000256" key="6">
    <source>
        <dbReference type="RuleBase" id="RU003560"/>
    </source>
</evidence>
<dbReference type="InterPro" id="IPR005814">
    <property type="entry name" value="Aminotrans_3"/>
</dbReference>
<evidence type="ECO:0000256" key="3">
    <source>
        <dbReference type="ARBA" id="ARBA00022576"/>
    </source>
</evidence>
<evidence type="ECO:0000256" key="1">
    <source>
        <dbReference type="ARBA" id="ARBA00001933"/>
    </source>
</evidence>
<dbReference type="GO" id="GO:0008483">
    <property type="term" value="F:transaminase activity"/>
    <property type="evidence" value="ECO:0007669"/>
    <property type="project" value="UniProtKB-KW"/>
</dbReference>
<evidence type="ECO:0000313" key="7">
    <source>
        <dbReference type="EMBL" id="HGK63263.1"/>
    </source>
</evidence>
<keyword evidence="4 7" id="KW-0808">Transferase</keyword>
<dbReference type="Gene3D" id="3.40.640.10">
    <property type="entry name" value="Type I PLP-dependent aspartate aminotransferase-like (Major domain)"/>
    <property type="match status" value="1"/>
</dbReference>
<keyword evidence="5 6" id="KW-0663">Pyridoxal phosphate</keyword>
<keyword evidence="3 7" id="KW-0032">Aminotransferase</keyword>
<dbReference type="SUPFAM" id="SSF53383">
    <property type="entry name" value="PLP-dependent transferases"/>
    <property type="match status" value="1"/>
</dbReference>
<evidence type="ECO:0000256" key="2">
    <source>
        <dbReference type="ARBA" id="ARBA00008954"/>
    </source>
</evidence>
<comment type="cofactor">
    <cofactor evidence="1">
        <name>pyridoxal 5'-phosphate</name>
        <dbReference type="ChEBI" id="CHEBI:597326"/>
    </cofactor>
</comment>